<dbReference type="OMA" id="QTYSWWR"/>
<dbReference type="SMART" id="SM00360">
    <property type="entry name" value="RRM"/>
    <property type="match status" value="1"/>
</dbReference>
<evidence type="ECO:0000313" key="6">
    <source>
        <dbReference type="Proteomes" id="UP000695026"/>
    </source>
</evidence>
<feature type="compositionally biased region" description="Basic and acidic residues" evidence="4">
    <location>
        <begin position="9"/>
        <end position="21"/>
    </location>
</feature>
<dbReference type="OrthoDB" id="446113at2759"/>
<proteinExistence type="inferred from homology"/>
<feature type="region of interest" description="Disordered" evidence="4">
    <location>
        <begin position="1"/>
        <end position="50"/>
    </location>
</feature>
<sequence length="342" mass="40866">MGPQASVKGKQDTVGKAKKESLPLWWRSPHKKRKKKSKARAGRPDFTSIPSRPEFVRQEFVRPEFSRPEFAIFVGELTPEVDDFLLYDYFLKKYPSCVDCKVATDLLGYSRGYGFVRFSDEGDMMRALQDCQNAPGLGGKRIRLTLGISKRLKAEFQRYQPYSYNDYYQDYQNYYRQYNYDRNERYERFDRYDRFDRFDRGSRFGDRFPERYPEHFGDRFPERYVERFGSRFGERYDYPEYGEYPEYADYNADYSDYNYSYASYERMQPGNMGQQAMNPAVFQDTSGMVINDDLITEDPQLNIDVHRMNREFMVRSEELFDTLMSCHWQPLDTVTSEIPTAY</sequence>
<accession>A0A9F5MWE7</accession>
<dbReference type="SUPFAM" id="SSF54928">
    <property type="entry name" value="RNA-binding domain, RBD"/>
    <property type="match status" value="1"/>
</dbReference>
<dbReference type="InterPro" id="IPR035979">
    <property type="entry name" value="RBD_domain_sf"/>
</dbReference>
<dbReference type="Gene3D" id="3.30.70.330">
    <property type="match status" value="1"/>
</dbReference>
<feature type="domain" description="RRM" evidence="5">
    <location>
        <begin position="70"/>
        <end position="159"/>
    </location>
</feature>
<comment type="similarity">
    <text evidence="1">Belongs to the RRM TRSPAP family.</text>
</comment>
<dbReference type="Pfam" id="PF00076">
    <property type="entry name" value="RRM_1"/>
    <property type="match status" value="1"/>
</dbReference>
<dbReference type="InterPro" id="IPR000504">
    <property type="entry name" value="RRM_dom"/>
</dbReference>
<evidence type="ECO:0000256" key="2">
    <source>
        <dbReference type="ARBA" id="ARBA00033477"/>
    </source>
</evidence>
<dbReference type="PANTHER" id="PTHR37457">
    <property type="entry name" value="TRNA SELENOCYSTEINE 1-ASSOCIATED PROTEIN 1-RELATED"/>
    <property type="match status" value="1"/>
</dbReference>
<dbReference type="InterPro" id="IPR012677">
    <property type="entry name" value="Nucleotide-bd_a/b_plait_sf"/>
</dbReference>
<dbReference type="RefSeq" id="XP_025028840.1">
    <property type="nucleotide sequence ID" value="XM_025173072.1"/>
</dbReference>
<keyword evidence="6" id="KW-1185">Reference proteome</keyword>
<organism evidence="6 7">
    <name type="scientific">Python bivittatus</name>
    <name type="common">Burmese python</name>
    <name type="synonym">Python molurus bivittatus</name>
    <dbReference type="NCBI Taxonomy" id="176946"/>
    <lineage>
        <taxon>Eukaryota</taxon>
        <taxon>Metazoa</taxon>
        <taxon>Chordata</taxon>
        <taxon>Craniata</taxon>
        <taxon>Vertebrata</taxon>
        <taxon>Euteleostomi</taxon>
        <taxon>Lepidosauria</taxon>
        <taxon>Squamata</taxon>
        <taxon>Bifurcata</taxon>
        <taxon>Unidentata</taxon>
        <taxon>Episquamata</taxon>
        <taxon>Toxicofera</taxon>
        <taxon>Serpentes</taxon>
        <taxon>Henophidia</taxon>
        <taxon>Pythonidae</taxon>
        <taxon>Python</taxon>
    </lineage>
</organism>
<evidence type="ECO:0000313" key="7">
    <source>
        <dbReference type="RefSeq" id="XP_025028834.1"/>
    </source>
</evidence>
<evidence type="ECO:0000259" key="5">
    <source>
        <dbReference type="PROSITE" id="PS50102"/>
    </source>
</evidence>
<dbReference type="InterPro" id="IPR041085">
    <property type="entry name" value="TSAP1_C"/>
</dbReference>
<name>A0A9F5MWE7_PYTBI</name>
<keyword evidence="3" id="KW-0694">RNA-binding</keyword>
<evidence type="ECO:0000313" key="8">
    <source>
        <dbReference type="RefSeq" id="XP_025028840.1"/>
    </source>
</evidence>
<evidence type="ECO:0000256" key="4">
    <source>
        <dbReference type="SAM" id="MobiDB-lite"/>
    </source>
</evidence>
<evidence type="ECO:0000256" key="1">
    <source>
        <dbReference type="ARBA" id="ARBA00008920"/>
    </source>
</evidence>
<feature type="compositionally biased region" description="Basic residues" evidence="4">
    <location>
        <begin position="28"/>
        <end position="41"/>
    </location>
</feature>
<gene>
    <name evidence="7 8" type="primary">LOC103067289</name>
</gene>
<protein>
    <recommendedName>
        <fullName evidence="2">tRNA selenocysteine-associated protein 1</fullName>
    </recommendedName>
</protein>
<dbReference type="PROSITE" id="PS50102">
    <property type="entry name" value="RRM"/>
    <property type="match status" value="1"/>
</dbReference>
<dbReference type="InterPro" id="IPR040434">
    <property type="entry name" value="TSAP1"/>
</dbReference>
<evidence type="ECO:0000256" key="3">
    <source>
        <dbReference type="PROSITE-ProRule" id="PRU00176"/>
    </source>
</evidence>
<dbReference type="GeneID" id="103067289"/>
<dbReference type="RefSeq" id="XP_025028834.1">
    <property type="nucleotide sequence ID" value="XM_025173066.1"/>
</dbReference>
<dbReference type="AlphaFoldDB" id="A0A9F5MWE7"/>
<dbReference type="GO" id="GO:0003723">
    <property type="term" value="F:RNA binding"/>
    <property type="evidence" value="ECO:0007669"/>
    <property type="project" value="UniProtKB-UniRule"/>
</dbReference>
<dbReference type="Proteomes" id="UP000695026">
    <property type="component" value="Unplaced"/>
</dbReference>
<reference evidence="7 8" key="1">
    <citation type="submission" date="2025-04" db="UniProtKB">
        <authorList>
            <consortium name="RefSeq"/>
        </authorList>
    </citation>
    <scope>IDENTIFICATION</scope>
    <source>
        <tissue evidence="7 8">Liver</tissue>
    </source>
</reference>
<dbReference type="Pfam" id="PF17654">
    <property type="entry name" value="Trnau1ap"/>
    <property type="match status" value="1"/>
</dbReference>
<dbReference type="PANTHER" id="PTHR37457:SF1">
    <property type="entry name" value="SIMILAR TO HUMAN CHROMOSOME 6 OPEN READING FRAME 52"/>
    <property type="match status" value="1"/>
</dbReference>